<proteinExistence type="predicted"/>
<gene>
    <name evidence="2" type="ORF">ACFORL_11260</name>
</gene>
<feature type="region of interest" description="Disordered" evidence="1">
    <location>
        <begin position="41"/>
        <end position="75"/>
    </location>
</feature>
<name>A0ABV8CHA4_9GAMM</name>
<keyword evidence="3" id="KW-1185">Reference proteome</keyword>
<dbReference type="RefSeq" id="WP_382344065.1">
    <property type="nucleotide sequence ID" value="NZ_JBHSAB010000026.1"/>
</dbReference>
<accession>A0ABV8CHA4</accession>
<sequence length="75" mass="8462">MADNKSKLPDFKEITGIASKLFRDVKNSVSEIIDDYKSKHCHEPKATTDDVTSSSTVKPVEPEKSEVRPEEQNKK</sequence>
<dbReference type="Proteomes" id="UP001595758">
    <property type="component" value="Unassembled WGS sequence"/>
</dbReference>
<protein>
    <submittedName>
        <fullName evidence="2">Uncharacterized protein</fullName>
    </submittedName>
</protein>
<reference evidence="3" key="1">
    <citation type="journal article" date="2019" name="Int. J. Syst. Evol. Microbiol.">
        <title>The Global Catalogue of Microorganisms (GCM) 10K type strain sequencing project: providing services to taxonomists for standard genome sequencing and annotation.</title>
        <authorList>
            <consortium name="The Broad Institute Genomics Platform"/>
            <consortium name="The Broad Institute Genome Sequencing Center for Infectious Disease"/>
            <person name="Wu L."/>
            <person name="Ma J."/>
        </authorList>
    </citation>
    <scope>NUCLEOTIDE SEQUENCE [LARGE SCALE GENOMIC DNA]</scope>
    <source>
        <strain evidence="3">CCUG 59858</strain>
    </source>
</reference>
<feature type="compositionally biased region" description="Basic and acidic residues" evidence="1">
    <location>
        <begin position="60"/>
        <end position="75"/>
    </location>
</feature>
<evidence type="ECO:0000313" key="2">
    <source>
        <dbReference type="EMBL" id="MFC3909648.1"/>
    </source>
</evidence>
<evidence type="ECO:0000313" key="3">
    <source>
        <dbReference type="Proteomes" id="UP001595758"/>
    </source>
</evidence>
<dbReference type="EMBL" id="JBHSAB010000026">
    <property type="protein sequence ID" value="MFC3909648.1"/>
    <property type="molecule type" value="Genomic_DNA"/>
</dbReference>
<organism evidence="2 3">
    <name type="scientific">Legionella dresdenensis</name>
    <dbReference type="NCBI Taxonomy" id="450200"/>
    <lineage>
        <taxon>Bacteria</taxon>
        <taxon>Pseudomonadati</taxon>
        <taxon>Pseudomonadota</taxon>
        <taxon>Gammaproteobacteria</taxon>
        <taxon>Legionellales</taxon>
        <taxon>Legionellaceae</taxon>
        <taxon>Legionella</taxon>
    </lineage>
</organism>
<comment type="caution">
    <text evidence="2">The sequence shown here is derived from an EMBL/GenBank/DDBJ whole genome shotgun (WGS) entry which is preliminary data.</text>
</comment>
<evidence type="ECO:0000256" key="1">
    <source>
        <dbReference type="SAM" id="MobiDB-lite"/>
    </source>
</evidence>